<dbReference type="EMBL" id="CP003940">
    <property type="protein sequence ID" value="AFZ46108.1"/>
    <property type="molecule type" value="Genomic_DNA"/>
</dbReference>
<dbReference type="KEGG" id="csn:Cyast_0125"/>
<feature type="transmembrane region" description="Helical" evidence="8">
    <location>
        <begin position="140"/>
        <end position="162"/>
    </location>
</feature>
<gene>
    <name evidence="10" type="ordered locus">Cyast_0125</name>
</gene>
<dbReference type="PATRIC" id="fig|292563.3.peg.132"/>
<dbReference type="GO" id="GO:0005886">
    <property type="term" value="C:plasma membrane"/>
    <property type="evidence" value="ECO:0007669"/>
    <property type="project" value="UniProtKB-SubCell"/>
</dbReference>
<evidence type="ECO:0000256" key="1">
    <source>
        <dbReference type="ARBA" id="ARBA00004651"/>
    </source>
</evidence>
<keyword evidence="5 8" id="KW-0812">Transmembrane</keyword>
<evidence type="ECO:0000256" key="6">
    <source>
        <dbReference type="ARBA" id="ARBA00022989"/>
    </source>
</evidence>
<evidence type="ECO:0000256" key="3">
    <source>
        <dbReference type="ARBA" id="ARBA00010792"/>
    </source>
</evidence>
<evidence type="ECO:0000313" key="11">
    <source>
        <dbReference type="Proteomes" id="UP000010483"/>
    </source>
</evidence>
<evidence type="ECO:0000256" key="4">
    <source>
        <dbReference type="ARBA" id="ARBA00022475"/>
    </source>
</evidence>
<evidence type="ECO:0000256" key="5">
    <source>
        <dbReference type="ARBA" id="ARBA00022692"/>
    </source>
</evidence>
<proteinExistence type="inferred from homology"/>
<keyword evidence="4" id="KW-1003">Cell membrane</keyword>
<comment type="subcellular location">
    <subcellularLocation>
        <location evidence="1">Cell membrane</location>
        <topology evidence="1">Multi-pass membrane protein</topology>
    </subcellularLocation>
</comment>
<name>K9YJ37_CYASC</name>
<comment type="similarity">
    <text evidence="2">Belongs to the Bcl-2 family.</text>
</comment>
<dbReference type="InterPro" id="IPR032816">
    <property type="entry name" value="VTT_dom"/>
</dbReference>
<dbReference type="PANTHER" id="PTHR42709:SF6">
    <property type="entry name" value="UNDECAPRENYL PHOSPHATE TRANSPORTER A"/>
    <property type="match status" value="1"/>
</dbReference>
<organism evidence="10 11">
    <name type="scientific">Cyanobacterium stanieri (strain ATCC 29140 / PCC 7202)</name>
    <dbReference type="NCBI Taxonomy" id="292563"/>
    <lineage>
        <taxon>Bacteria</taxon>
        <taxon>Bacillati</taxon>
        <taxon>Cyanobacteriota</taxon>
        <taxon>Cyanophyceae</taxon>
        <taxon>Oscillatoriophycideae</taxon>
        <taxon>Chroococcales</taxon>
        <taxon>Geminocystaceae</taxon>
        <taxon>Cyanobacterium</taxon>
    </lineage>
</organism>
<dbReference type="eggNOG" id="COG0586">
    <property type="taxonomic scope" value="Bacteria"/>
</dbReference>
<keyword evidence="11" id="KW-1185">Reference proteome</keyword>
<evidence type="ECO:0000256" key="8">
    <source>
        <dbReference type="SAM" id="Phobius"/>
    </source>
</evidence>
<dbReference type="BioCyc" id="CSTA292563:G1353-124-MONOMER"/>
<feature type="domain" description="VTT" evidence="9">
    <location>
        <begin position="34"/>
        <end position="160"/>
    </location>
</feature>
<dbReference type="PROSITE" id="PS01258">
    <property type="entry name" value="BH2"/>
    <property type="match status" value="1"/>
</dbReference>
<sequence>MEFFSLEQMQELAQEYGYWAVFAGIALENTGIPLPGETITVIGGFLAGSGELNYWWVLFSAILGAVIGDNCGYWLGRIGGWSLFVKFARIFRLQETELAIAKHKFSENAGKAIFFGRFVTLLRIFAGPIAGITEMNYSKFLFFNFTGATVWASVIVTLAYFVGRMITLPELVGLITKFGFISLLIVGAWVLVPLIIKYYQQKRSFN</sequence>
<dbReference type="InterPro" id="IPR020726">
    <property type="entry name" value="Bcl2_BH2_motif_CS"/>
</dbReference>
<dbReference type="InterPro" id="IPR051311">
    <property type="entry name" value="DedA_domain"/>
</dbReference>
<keyword evidence="6 8" id="KW-1133">Transmembrane helix</keyword>
<dbReference type="PANTHER" id="PTHR42709">
    <property type="entry name" value="ALKALINE PHOSPHATASE LIKE PROTEIN"/>
    <property type="match status" value="1"/>
</dbReference>
<dbReference type="Proteomes" id="UP000010483">
    <property type="component" value="Chromosome"/>
</dbReference>
<evidence type="ECO:0000259" key="9">
    <source>
        <dbReference type="Pfam" id="PF09335"/>
    </source>
</evidence>
<dbReference type="HOGENOM" id="CLU_044208_4_2_3"/>
<evidence type="ECO:0000256" key="2">
    <source>
        <dbReference type="ARBA" id="ARBA00009458"/>
    </source>
</evidence>
<accession>K9YJ37</accession>
<dbReference type="Pfam" id="PF09335">
    <property type="entry name" value="VTT_dom"/>
    <property type="match status" value="1"/>
</dbReference>
<keyword evidence="7 8" id="KW-0472">Membrane</keyword>
<dbReference type="STRING" id="292563.Cyast_0125"/>
<comment type="similarity">
    <text evidence="3">Belongs to the DedA family.</text>
</comment>
<evidence type="ECO:0000256" key="7">
    <source>
        <dbReference type="ARBA" id="ARBA00023136"/>
    </source>
</evidence>
<feature type="transmembrane region" description="Helical" evidence="8">
    <location>
        <begin position="174"/>
        <end position="196"/>
    </location>
</feature>
<evidence type="ECO:0000313" key="10">
    <source>
        <dbReference type="EMBL" id="AFZ46108.1"/>
    </source>
</evidence>
<dbReference type="AlphaFoldDB" id="K9YJ37"/>
<reference evidence="11" key="1">
    <citation type="journal article" date="2013" name="Proc. Natl. Acad. Sci. U.S.A.">
        <title>Improving the coverage of the cyanobacterial phylum using diversity-driven genome sequencing.</title>
        <authorList>
            <person name="Shih P.M."/>
            <person name="Wu D."/>
            <person name="Latifi A."/>
            <person name="Axen S.D."/>
            <person name="Fewer D.P."/>
            <person name="Talla E."/>
            <person name="Calteau A."/>
            <person name="Cai F."/>
            <person name="Tandeau de Marsac N."/>
            <person name="Rippka R."/>
            <person name="Herdman M."/>
            <person name="Sivonen K."/>
            <person name="Coursin T."/>
            <person name="Laurent T."/>
            <person name="Goodwin L."/>
            <person name="Nolan M."/>
            <person name="Davenport K.W."/>
            <person name="Han C.S."/>
            <person name="Rubin E.M."/>
            <person name="Eisen J.A."/>
            <person name="Woyke T."/>
            <person name="Gugger M."/>
            <person name="Kerfeld C.A."/>
        </authorList>
    </citation>
    <scope>NUCLEOTIDE SEQUENCE [LARGE SCALE GENOMIC DNA]</scope>
    <source>
        <strain evidence="11">ATCC 29140 / PCC 7202</strain>
    </source>
</reference>
<protein>
    <submittedName>
        <fullName evidence="10">SNARE associated Golgi family protein</fullName>
    </submittedName>
</protein>
<feature type="transmembrane region" description="Helical" evidence="8">
    <location>
        <begin position="54"/>
        <end position="76"/>
    </location>
</feature>